<accession>V5SK42</accession>
<dbReference type="KEGG" id="hni:W911_14335"/>
<reference evidence="2 3" key="1">
    <citation type="journal article" date="2014" name="Genome Announc.">
        <title>Complete Genome Sequence of Hyphomicrobium nitrativorans Strain NL23, a Denitrifying Bacterium Isolated from Biofilm of a Methanol-Fed Denitrification System Treating Seawater at the Montreal Biodome.</title>
        <authorList>
            <person name="Martineau C."/>
            <person name="Villeneuve C."/>
            <person name="Mauffrey F."/>
            <person name="Villemur R."/>
        </authorList>
    </citation>
    <scope>NUCLEOTIDE SEQUENCE [LARGE SCALE GENOMIC DNA]</scope>
    <source>
        <strain evidence="2">NL23</strain>
    </source>
</reference>
<sequence>MARFPSFSFPSQTTQASGAFMPAQIDFSKISQIADSYYDGQTNRMKQDAFRDEQSARQDARARDAQVRQVFAGGVPKDAQGNLDYTAISERLMSLDPSQGVDFLKLGSAERERADSRAHRDRSFEADQSHRNRMYGLQQEQLTPSSVREYQFYAQNERGAGREPMPFNEWRSQSASGGGKYSLNPIYGVAADGKPVMMQLGSDGTLRQADTPSGVQVLGPGETAEARARGAATGKVRGQAQAELPAVVQNATQMLGMLNSLKSDPYLPRMLGPIDSRTPDMSSAAGRVLSKMNQINGAAFLTAFESLKGGGQITEIEGLKATQAISRLTERNMQPEEYAAAIEELEQVVRNGVIRARVDAGELPQSALGTLRNFEDTVRTPNNAQLQAPSVGTVMDGYRFKGGNPADQSNWEPI</sequence>
<evidence type="ECO:0000256" key="1">
    <source>
        <dbReference type="SAM" id="MobiDB-lite"/>
    </source>
</evidence>
<name>V5SK42_9HYPH</name>
<dbReference type="OrthoDB" id="7330655at2"/>
<dbReference type="Proteomes" id="UP000018542">
    <property type="component" value="Chromosome"/>
</dbReference>
<evidence type="ECO:0000313" key="3">
    <source>
        <dbReference type="Proteomes" id="UP000018542"/>
    </source>
</evidence>
<dbReference type="STRING" id="1029756.W911_14335"/>
<protein>
    <submittedName>
        <fullName evidence="2">Uncharacterized protein</fullName>
    </submittedName>
</protein>
<dbReference type="RefSeq" id="WP_023788181.1">
    <property type="nucleotide sequence ID" value="NC_022997.1"/>
</dbReference>
<feature type="compositionally biased region" description="Basic and acidic residues" evidence="1">
    <location>
        <begin position="111"/>
        <end position="130"/>
    </location>
</feature>
<evidence type="ECO:0000313" key="2">
    <source>
        <dbReference type="EMBL" id="AHB50324.1"/>
    </source>
</evidence>
<keyword evidence="3" id="KW-1185">Reference proteome</keyword>
<dbReference type="EMBL" id="CP006912">
    <property type="protein sequence ID" value="AHB50324.1"/>
    <property type="molecule type" value="Genomic_DNA"/>
</dbReference>
<dbReference type="AlphaFoldDB" id="V5SK42"/>
<organism evidence="2 3">
    <name type="scientific">Hyphomicrobium nitrativorans NL23</name>
    <dbReference type="NCBI Taxonomy" id="1029756"/>
    <lineage>
        <taxon>Bacteria</taxon>
        <taxon>Pseudomonadati</taxon>
        <taxon>Pseudomonadota</taxon>
        <taxon>Alphaproteobacteria</taxon>
        <taxon>Hyphomicrobiales</taxon>
        <taxon>Hyphomicrobiaceae</taxon>
        <taxon>Hyphomicrobium</taxon>
    </lineage>
</organism>
<proteinExistence type="predicted"/>
<gene>
    <name evidence="2" type="ORF">W911_14335</name>
</gene>
<feature type="region of interest" description="Disordered" evidence="1">
    <location>
        <begin position="111"/>
        <end position="131"/>
    </location>
</feature>
<dbReference type="HOGENOM" id="CLU_663546_0_0_5"/>
<dbReference type="PATRIC" id="fig|1029756.8.peg.2983"/>